<keyword evidence="3" id="KW-1185">Reference proteome</keyword>
<dbReference type="EMBL" id="JADQTO010000010">
    <property type="protein sequence ID" value="MBG0564135.1"/>
    <property type="molecule type" value="Genomic_DNA"/>
</dbReference>
<dbReference type="AlphaFoldDB" id="A0A931FYY4"/>
<accession>A0A931FYY4</accession>
<sequence>MKTITVVGGGFAGLVAAITCAEAGARVRLLEAHRRLGGRARASAPPYVAHDGPHVLYADGPWWRWLAERELISPFSGVPLRGLAGFRFRHDGRLRHTPPAALLPVLARRRRRAPVDIDFRTWISGRHGDPAASAASNLMGVATFDADPGRLSAAFVWERLLRVFAPNPPARYVHGGWNGLVDRLAARARTLGVTIETGARVTALPEPPVIVATSLDAAARLLGTTLPEVASGRTVLLDLAVRTDRRDPFVVSDLDQAGWLERYSLPDPSLAPPGESLVQAQLPLRAAESHADGLARLAVLADQALPGRRERTTWHRHGVANRRTGALDLPGQTWRDRPAVDRGDGVFLAGDMVAAPGLLSEVSFHSAVAAARGAVAPGHFRTMGRQLPVL</sequence>
<evidence type="ECO:0000313" key="3">
    <source>
        <dbReference type="Proteomes" id="UP000598146"/>
    </source>
</evidence>
<dbReference type="GO" id="GO:0016491">
    <property type="term" value="F:oxidoreductase activity"/>
    <property type="evidence" value="ECO:0007669"/>
    <property type="project" value="InterPro"/>
</dbReference>
<dbReference type="PANTHER" id="PTHR43734">
    <property type="entry name" value="PHYTOENE DESATURASE"/>
    <property type="match status" value="1"/>
</dbReference>
<dbReference type="PRINTS" id="PR00411">
    <property type="entry name" value="PNDRDTASEI"/>
</dbReference>
<dbReference type="Pfam" id="PF13450">
    <property type="entry name" value="NAD_binding_8"/>
    <property type="match status" value="1"/>
</dbReference>
<dbReference type="Gene3D" id="3.50.50.60">
    <property type="entry name" value="FAD/NAD(P)-binding domain"/>
    <property type="match status" value="1"/>
</dbReference>
<evidence type="ECO:0000259" key="1">
    <source>
        <dbReference type="Pfam" id="PF01593"/>
    </source>
</evidence>
<comment type="caution">
    <text evidence="2">The sequence shown here is derived from an EMBL/GenBank/DDBJ whole genome shotgun (WGS) entry which is preliminary data.</text>
</comment>
<dbReference type="InterPro" id="IPR036188">
    <property type="entry name" value="FAD/NAD-bd_sf"/>
</dbReference>
<dbReference type="Proteomes" id="UP000598146">
    <property type="component" value="Unassembled WGS sequence"/>
</dbReference>
<reference evidence="2" key="1">
    <citation type="submission" date="2020-11" db="EMBL/GenBank/DDBJ databases">
        <title>Isolation and identification of active actinomycetes.</title>
        <authorList>
            <person name="Sun X."/>
        </authorList>
    </citation>
    <scope>NUCLEOTIDE SEQUENCE</scope>
    <source>
        <strain evidence="2">NEAU-A11</strain>
    </source>
</reference>
<dbReference type="RefSeq" id="WP_196415921.1">
    <property type="nucleotide sequence ID" value="NZ_JADQTO010000010.1"/>
</dbReference>
<dbReference type="Pfam" id="PF01593">
    <property type="entry name" value="Amino_oxidase"/>
    <property type="match status" value="1"/>
</dbReference>
<organism evidence="2 3">
    <name type="scientific">Actinoplanes aureus</name>
    <dbReference type="NCBI Taxonomy" id="2792083"/>
    <lineage>
        <taxon>Bacteria</taxon>
        <taxon>Bacillati</taxon>
        <taxon>Actinomycetota</taxon>
        <taxon>Actinomycetes</taxon>
        <taxon>Micromonosporales</taxon>
        <taxon>Micromonosporaceae</taxon>
        <taxon>Actinoplanes</taxon>
    </lineage>
</organism>
<dbReference type="PANTHER" id="PTHR43734:SF1">
    <property type="entry name" value="PHYTOENE DESATURASE"/>
    <property type="match status" value="1"/>
</dbReference>
<protein>
    <submittedName>
        <fullName evidence="2">NAD(P)/FAD-dependent oxidoreductase</fullName>
    </submittedName>
</protein>
<dbReference type="SUPFAM" id="SSF51971">
    <property type="entry name" value="Nucleotide-binding domain"/>
    <property type="match status" value="1"/>
</dbReference>
<feature type="domain" description="Amine oxidase" evidence="1">
    <location>
        <begin position="110"/>
        <end position="204"/>
    </location>
</feature>
<proteinExistence type="predicted"/>
<gene>
    <name evidence="2" type="ORF">I4J89_22070</name>
</gene>
<dbReference type="Gene3D" id="3.90.660.50">
    <property type="match status" value="1"/>
</dbReference>
<dbReference type="InterPro" id="IPR002937">
    <property type="entry name" value="Amino_oxidase"/>
</dbReference>
<evidence type="ECO:0000313" key="2">
    <source>
        <dbReference type="EMBL" id="MBG0564135.1"/>
    </source>
</evidence>
<name>A0A931FYY4_9ACTN</name>